<accession>A0A8T2R2L3</accession>
<feature type="transmembrane region" description="Helical" evidence="6">
    <location>
        <begin position="140"/>
        <end position="164"/>
    </location>
</feature>
<feature type="transmembrane region" description="Helical" evidence="6">
    <location>
        <begin position="54"/>
        <end position="76"/>
    </location>
</feature>
<evidence type="ECO:0000256" key="4">
    <source>
        <dbReference type="ARBA" id="ARBA00022989"/>
    </source>
</evidence>
<keyword evidence="3 6" id="KW-0812">Transmembrane</keyword>
<feature type="transmembrane region" description="Helical" evidence="6">
    <location>
        <begin position="211"/>
        <end position="234"/>
    </location>
</feature>
<evidence type="ECO:0000256" key="2">
    <source>
        <dbReference type="ARBA" id="ARBA00007168"/>
    </source>
</evidence>
<feature type="transmembrane region" description="Helical" evidence="6">
    <location>
        <begin position="240"/>
        <end position="273"/>
    </location>
</feature>
<evidence type="ECO:0000313" key="8">
    <source>
        <dbReference type="EMBL" id="KAH7290237.1"/>
    </source>
</evidence>
<evidence type="ECO:0000256" key="7">
    <source>
        <dbReference type="SAM" id="MobiDB-lite"/>
    </source>
</evidence>
<name>A0A8T2R2L3_CERRI</name>
<organism evidence="8 9">
    <name type="scientific">Ceratopteris richardii</name>
    <name type="common">Triangle waterfern</name>
    <dbReference type="NCBI Taxonomy" id="49495"/>
    <lineage>
        <taxon>Eukaryota</taxon>
        <taxon>Viridiplantae</taxon>
        <taxon>Streptophyta</taxon>
        <taxon>Embryophyta</taxon>
        <taxon>Tracheophyta</taxon>
        <taxon>Polypodiopsida</taxon>
        <taxon>Polypodiidae</taxon>
        <taxon>Polypodiales</taxon>
        <taxon>Pteridineae</taxon>
        <taxon>Pteridaceae</taxon>
        <taxon>Parkerioideae</taxon>
        <taxon>Ceratopteris</taxon>
    </lineage>
</organism>
<comment type="caution">
    <text evidence="8">The sequence shown here is derived from an EMBL/GenBank/DDBJ whole genome shotgun (WGS) entry which is preliminary data.</text>
</comment>
<protein>
    <recommendedName>
        <fullName evidence="6">Choline transporter-like protein</fullName>
    </recommendedName>
</protein>
<keyword evidence="9" id="KW-1185">Reference proteome</keyword>
<dbReference type="PANTHER" id="PTHR12385:SF4">
    <property type="entry name" value="PROTEIN PNS1"/>
    <property type="match status" value="1"/>
</dbReference>
<dbReference type="Pfam" id="PF04515">
    <property type="entry name" value="Choline_transpo"/>
    <property type="match status" value="1"/>
</dbReference>
<evidence type="ECO:0000256" key="6">
    <source>
        <dbReference type="RuleBase" id="RU368066"/>
    </source>
</evidence>
<feature type="transmembrane region" description="Helical" evidence="6">
    <location>
        <begin position="393"/>
        <end position="416"/>
    </location>
</feature>
<feature type="region of interest" description="Disordered" evidence="7">
    <location>
        <begin position="20"/>
        <end position="41"/>
    </location>
</feature>
<evidence type="ECO:0000256" key="1">
    <source>
        <dbReference type="ARBA" id="ARBA00004141"/>
    </source>
</evidence>
<dbReference type="OMA" id="DTIFVAM"/>
<dbReference type="EMBL" id="CM035435">
    <property type="protein sequence ID" value="KAH7290237.1"/>
    <property type="molecule type" value="Genomic_DNA"/>
</dbReference>
<sequence>MQSSSSVEFFGTPVFDASPNITDEEDQHTDDAIGRNTPPALARGPEPVRHWRDVFWLTVFVLHLILFGLVLGLLGLNRFREADRLNLDKFTKHNAGGSSESTTEKYWPIYGTAAGLGALIAWAWLLFLCRKGNQMMKFSIHSVTTYLALVSVFCFWIGEIFWGITCAIGAVLQFLYVLSVMDRFPFSMLVLRKAVKMLWELPEAAKVSYGFVVVMLMWMVLWSFGVSGVVASGIADGARWWLLVIFSVSLFWTGAVFCNVVHVIVAGLVTLVLIHGGKASPTMPPKPLLRSFKYSVTTSLGSVCYGSLFTAAIRTMRWGVRAMRSLIEHNECLLCCVNFLFNVVETLVRFFNKYAYVQVAITGKSFNHSACDAWELFQSTGIEALVAYDCSGAILLMTVILGGLLTGTCAGTWAWLRNKDEAVMIGSTAVLMGMVLVGLTVVIIESAVTSLYICYAMDPSLINQWDSEFYKEVREVLHQRLQHRSGHDISSHHGVLTSMGLSI</sequence>
<dbReference type="InterPro" id="IPR007603">
    <property type="entry name" value="Choline_transptr-like"/>
</dbReference>
<reference evidence="8" key="1">
    <citation type="submission" date="2021-08" db="EMBL/GenBank/DDBJ databases">
        <title>WGS assembly of Ceratopteris richardii.</title>
        <authorList>
            <person name="Marchant D.B."/>
            <person name="Chen G."/>
            <person name="Jenkins J."/>
            <person name="Shu S."/>
            <person name="Leebens-Mack J."/>
            <person name="Grimwood J."/>
            <person name="Schmutz J."/>
            <person name="Soltis P."/>
            <person name="Soltis D."/>
            <person name="Chen Z.-H."/>
        </authorList>
    </citation>
    <scope>NUCLEOTIDE SEQUENCE</scope>
    <source>
        <strain evidence="8">Whitten #5841</strain>
        <tissue evidence="8">Leaf</tissue>
    </source>
</reference>
<dbReference type="Proteomes" id="UP000825935">
    <property type="component" value="Chromosome 30"/>
</dbReference>
<evidence type="ECO:0000256" key="3">
    <source>
        <dbReference type="ARBA" id="ARBA00022692"/>
    </source>
</evidence>
<feature type="transmembrane region" description="Helical" evidence="6">
    <location>
        <begin position="428"/>
        <end position="453"/>
    </location>
</feature>
<evidence type="ECO:0000313" key="9">
    <source>
        <dbReference type="Proteomes" id="UP000825935"/>
    </source>
</evidence>
<comment type="similarity">
    <text evidence="2 6">Belongs to the CTL (choline transporter-like) family.</text>
</comment>
<gene>
    <name evidence="8" type="ORF">KP509_30G037800</name>
</gene>
<comment type="function">
    <text evidence="6">Choline transporter.</text>
</comment>
<dbReference type="AlphaFoldDB" id="A0A8T2R2L3"/>
<dbReference type="GO" id="GO:0022857">
    <property type="term" value="F:transmembrane transporter activity"/>
    <property type="evidence" value="ECO:0007669"/>
    <property type="project" value="UniProtKB-UniRule"/>
</dbReference>
<dbReference type="OrthoDB" id="44736at2759"/>
<feature type="transmembrane region" description="Helical" evidence="6">
    <location>
        <begin position="107"/>
        <end position="128"/>
    </location>
</feature>
<feature type="transmembrane region" description="Helical" evidence="6">
    <location>
        <begin position="294"/>
        <end position="313"/>
    </location>
</feature>
<dbReference type="PANTHER" id="PTHR12385">
    <property type="entry name" value="CHOLINE TRANSPORTER-LIKE (SLC FAMILY 44)"/>
    <property type="match status" value="1"/>
</dbReference>
<dbReference type="GO" id="GO:0005886">
    <property type="term" value="C:plasma membrane"/>
    <property type="evidence" value="ECO:0007669"/>
    <property type="project" value="UniProtKB-SubCell"/>
</dbReference>
<comment type="subcellular location">
    <subcellularLocation>
        <location evidence="6">Cell membrane</location>
        <topology evidence="6">Multi-pass membrane protein</topology>
    </subcellularLocation>
    <subcellularLocation>
        <location evidence="1">Membrane</location>
        <topology evidence="1">Multi-pass membrane protein</topology>
    </subcellularLocation>
</comment>
<evidence type="ECO:0000256" key="5">
    <source>
        <dbReference type="ARBA" id="ARBA00023136"/>
    </source>
</evidence>
<proteinExistence type="inferred from homology"/>
<keyword evidence="5 6" id="KW-0472">Membrane</keyword>
<keyword evidence="4 6" id="KW-1133">Transmembrane helix</keyword>